<dbReference type="CDD" id="cd16929">
    <property type="entry name" value="HATPase_PDK-like"/>
    <property type="match status" value="1"/>
</dbReference>
<dbReference type="SUPFAM" id="SSF69012">
    <property type="entry name" value="alpha-ketoacid dehydrogenase kinase, N-terminal domain"/>
    <property type="match status" value="1"/>
</dbReference>
<name>A0A646QCT7_9MYRI</name>
<protein>
    <recommendedName>
        <fullName evidence="8">Protein-serine/threonine kinase</fullName>
        <ecNumber evidence="8">2.7.11.-</ecNumber>
    </recommendedName>
</protein>
<sequence>MATISKLFVGGRFGNVALLLIKREQTITVSRTASHASNQLETNQHWRERSKTVSSYYNQSAIDIAAAKPSVRLTPATILYSGKSPDRSHILRSAQYLHKELPVRIAHRIAGFRSLPFIVGCNPTILSVHEMYIHSFHILSEFPSITSFEVEQQYSKLLENLLETHKHVVTQLAQGFKECRKHIKQEDLVKNFLDRTLTSRLGLRMLAEHHLALHEQKPNHVGIINISMKLKDVIEKWADFVRKIALHKYNKAPPIKLNGHINVVIPYIEVPLDYIIPELLKNAVRSTVESHIDSPENALPPVTITIANNAVDFIIRISDRGGGIDHHLTKQVMQYHFTTSGASTDHRIDGGLFGTMMDNPNSGPAGPMHGFGFGLPTSLAYAEYLGGQLTFESMQGIGTDVYLRLRHIDGKYESFRI</sequence>
<evidence type="ECO:0000256" key="2">
    <source>
        <dbReference type="ARBA" id="ARBA00022553"/>
    </source>
</evidence>
<evidence type="ECO:0000256" key="1">
    <source>
        <dbReference type="ARBA" id="ARBA00006155"/>
    </source>
</evidence>
<dbReference type="SUPFAM" id="SSF55874">
    <property type="entry name" value="ATPase domain of HSP90 chaperone/DNA topoisomerase II/histidine kinase"/>
    <property type="match status" value="1"/>
</dbReference>
<dbReference type="PROSITE" id="PS50109">
    <property type="entry name" value="HIS_KIN"/>
    <property type="match status" value="1"/>
</dbReference>
<keyword evidence="3 8" id="KW-0808">Transferase</keyword>
<dbReference type="Gene3D" id="1.20.140.20">
    <property type="entry name" value="Alpha-ketoacid/pyruvate dehydrogenase kinase, N-terminal domain"/>
    <property type="match status" value="1"/>
</dbReference>
<dbReference type="InterPro" id="IPR003594">
    <property type="entry name" value="HATPase_dom"/>
</dbReference>
<comment type="similarity">
    <text evidence="1 8">Belongs to the PDK/BCKDK protein kinase family.</text>
</comment>
<dbReference type="AlphaFoldDB" id="A0A646QCT7"/>
<dbReference type="InterPro" id="IPR039028">
    <property type="entry name" value="BCKD/PDK"/>
</dbReference>
<evidence type="ECO:0000256" key="6">
    <source>
        <dbReference type="ARBA" id="ARBA00022840"/>
    </source>
</evidence>
<dbReference type="GO" id="GO:0004740">
    <property type="term" value="F:pyruvate dehydrogenase (acetyl-transferring) kinase activity"/>
    <property type="evidence" value="ECO:0007669"/>
    <property type="project" value="TreeGrafter"/>
</dbReference>
<dbReference type="Pfam" id="PF10436">
    <property type="entry name" value="BCDHK_Adom3"/>
    <property type="match status" value="1"/>
</dbReference>
<accession>A0A646QCT7</accession>
<dbReference type="InterPro" id="IPR005467">
    <property type="entry name" value="His_kinase_dom"/>
</dbReference>
<organism evidence="10">
    <name type="scientific">Hemiscolopendra marginata</name>
    <dbReference type="NCBI Taxonomy" id="943146"/>
    <lineage>
        <taxon>Eukaryota</taxon>
        <taxon>Metazoa</taxon>
        <taxon>Ecdysozoa</taxon>
        <taxon>Arthropoda</taxon>
        <taxon>Myriapoda</taxon>
        <taxon>Chilopoda</taxon>
        <taxon>Pleurostigmophora</taxon>
        <taxon>Scolopendromorpha</taxon>
        <taxon>Scolopendridae</taxon>
        <taxon>Hemiscolopendra</taxon>
    </lineage>
</organism>
<feature type="domain" description="Histidine kinase" evidence="9">
    <location>
        <begin position="272"/>
        <end position="409"/>
    </location>
</feature>
<keyword evidence="7 8" id="KW-0496">Mitochondrion</keyword>
<evidence type="ECO:0000256" key="4">
    <source>
        <dbReference type="ARBA" id="ARBA00022741"/>
    </source>
</evidence>
<dbReference type="InterPro" id="IPR018955">
    <property type="entry name" value="BCDHK/PDK_N"/>
</dbReference>
<dbReference type="PANTHER" id="PTHR11947:SF20">
    <property type="entry name" value="[3-METHYL-2-OXOBUTANOATE DEHYDROGENASE [LIPOAMIDE]] KINASE, MITOCHONDRIAL"/>
    <property type="match status" value="1"/>
</dbReference>
<evidence type="ECO:0000259" key="9">
    <source>
        <dbReference type="PROSITE" id="PS50109"/>
    </source>
</evidence>
<dbReference type="GO" id="GO:0005759">
    <property type="term" value="C:mitochondrial matrix"/>
    <property type="evidence" value="ECO:0007669"/>
    <property type="project" value="UniProtKB-SubCell"/>
</dbReference>
<keyword evidence="6 8" id="KW-0067">ATP-binding</keyword>
<comment type="subcellular location">
    <subcellularLocation>
        <location evidence="8">Mitochondrion matrix</location>
    </subcellularLocation>
</comment>
<dbReference type="Gene3D" id="3.30.565.10">
    <property type="entry name" value="Histidine kinase-like ATPase, C-terminal domain"/>
    <property type="match status" value="1"/>
</dbReference>
<dbReference type="SMART" id="SM00387">
    <property type="entry name" value="HATPase_c"/>
    <property type="match status" value="1"/>
</dbReference>
<proteinExistence type="inferred from homology"/>
<dbReference type="EC" id="2.7.11.-" evidence="8"/>
<dbReference type="InterPro" id="IPR036890">
    <property type="entry name" value="HATPase_C_sf"/>
</dbReference>
<evidence type="ECO:0000256" key="7">
    <source>
        <dbReference type="ARBA" id="ARBA00023128"/>
    </source>
</evidence>
<evidence type="ECO:0000256" key="8">
    <source>
        <dbReference type="RuleBase" id="RU366032"/>
    </source>
</evidence>
<evidence type="ECO:0000256" key="3">
    <source>
        <dbReference type="ARBA" id="ARBA00022679"/>
    </source>
</evidence>
<keyword evidence="4 8" id="KW-0547">Nucleotide-binding</keyword>
<dbReference type="InterPro" id="IPR036784">
    <property type="entry name" value="AK/P_DHK_N_sf"/>
</dbReference>
<keyword evidence="2" id="KW-0597">Phosphoprotein</keyword>
<evidence type="ECO:0000313" key="10">
    <source>
        <dbReference type="EMBL" id="MUP40463.1"/>
    </source>
</evidence>
<dbReference type="EMBL" id="GHBY01000286">
    <property type="protein sequence ID" value="MUP40463.1"/>
    <property type="molecule type" value="Transcribed_RNA"/>
</dbReference>
<dbReference type="Pfam" id="PF02518">
    <property type="entry name" value="HATPase_c"/>
    <property type="match status" value="1"/>
</dbReference>
<reference evidence="10" key="1">
    <citation type="submission" date="2018-11" db="EMBL/GenBank/DDBJ databases">
        <title>Venom-gland transcriptomics and venom proteomics of the Florida green centipede (Hemiscolopendra marginata) reveal sex-based variation in a centipede venom.</title>
        <authorList>
            <person name="Nystrom G.S."/>
            <person name="Ward M.J."/>
            <person name="Ellsworth S.A."/>
            <person name="Rokyta D.R."/>
        </authorList>
    </citation>
    <scope>NUCLEOTIDE SEQUENCE</scope>
    <source>
        <tissue evidence="10">Venom gland</tissue>
    </source>
</reference>
<dbReference type="GO" id="GO:0010906">
    <property type="term" value="P:regulation of glucose metabolic process"/>
    <property type="evidence" value="ECO:0007669"/>
    <property type="project" value="TreeGrafter"/>
</dbReference>
<evidence type="ECO:0000256" key="5">
    <source>
        <dbReference type="ARBA" id="ARBA00022777"/>
    </source>
</evidence>
<keyword evidence="5 8" id="KW-0418">Kinase</keyword>
<dbReference type="PANTHER" id="PTHR11947">
    <property type="entry name" value="PYRUVATE DEHYDROGENASE KINASE"/>
    <property type="match status" value="1"/>
</dbReference>
<dbReference type="GO" id="GO:0005524">
    <property type="term" value="F:ATP binding"/>
    <property type="evidence" value="ECO:0007669"/>
    <property type="project" value="UniProtKB-UniRule"/>
</dbReference>